<evidence type="ECO:0000256" key="1">
    <source>
        <dbReference type="SAM" id="MobiDB-lite"/>
    </source>
</evidence>
<feature type="compositionally biased region" description="Gly residues" evidence="1">
    <location>
        <begin position="226"/>
        <end position="235"/>
    </location>
</feature>
<dbReference type="EMBL" id="QNTT01000025">
    <property type="protein sequence ID" value="RBA35337.1"/>
    <property type="molecule type" value="Genomic_DNA"/>
</dbReference>
<comment type="caution">
    <text evidence="3">The sequence shown here is derived from an EMBL/GenBank/DDBJ whole genome shotgun (WGS) entry which is preliminary data.</text>
</comment>
<organism evidence="3 4">
    <name type="scientific">Dietzia maris</name>
    <dbReference type="NCBI Taxonomy" id="37915"/>
    <lineage>
        <taxon>Bacteria</taxon>
        <taxon>Bacillati</taxon>
        <taxon>Actinomycetota</taxon>
        <taxon>Actinomycetes</taxon>
        <taxon>Mycobacteriales</taxon>
        <taxon>Dietziaceae</taxon>
        <taxon>Dietzia</taxon>
    </lineage>
</organism>
<feature type="region of interest" description="Disordered" evidence="1">
    <location>
        <begin position="225"/>
        <end position="249"/>
    </location>
</feature>
<protein>
    <recommendedName>
        <fullName evidence="5">Porin</fullName>
    </recommendedName>
</protein>
<feature type="signal peptide" evidence="2">
    <location>
        <begin position="1"/>
        <end position="28"/>
    </location>
</feature>
<sequence>MTEPARSVRALAVATLSVGALVSAPALAGAQAGADTTTKVVVVDSSDIGVSVNPHDGTSDTVTGSIQNRTGTEMKCQGPVGTGDTTGDVTQADIVASAMEYYKQYPWQPPIEVGVAVPIAGTYKVDLGSVETYIPAAIAGYLRPDMGMRREIGDRYTAARLIGQAGQITSLTIPANTSRTWTATLGDPTAGARQDFQIGAFFTCTDSTGQVYAFAGYEGGTAPATGGSGSAGGGSLPNMGSLPTGSSGS</sequence>
<accession>A0A365P9D3</accession>
<dbReference type="Proteomes" id="UP000252187">
    <property type="component" value="Unassembled WGS sequence"/>
</dbReference>
<evidence type="ECO:0000256" key="2">
    <source>
        <dbReference type="SAM" id="SignalP"/>
    </source>
</evidence>
<evidence type="ECO:0008006" key="5">
    <source>
        <dbReference type="Google" id="ProtNLM"/>
    </source>
</evidence>
<feature type="chain" id="PRO_5039705588" description="Porin" evidence="2">
    <location>
        <begin position="29"/>
        <end position="249"/>
    </location>
</feature>
<dbReference type="AlphaFoldDB" id="A0A365P9D3"/>
<reference evidence="3 4" key="1">
    <citation type="submission" date="2018-06" db="EMBL/GenBank/DDBJ databases">
        <title>Whole genome sequencing of four bacterial strains from South Shetland trench revealing bio-synthetic gene clusters.</title>
        <authorList>
            <person name="Abdel-Mageed W.M."/>
            <person name="Lehri B."/>
            <person name="Jarmusch S.A."/>
            <person name="Miranda K."/>
            <person name="Goodfellow M."/>
            <person name="Jaspars M."/>
            <person name="Karlyshev A.V."/>
        </authorList>
    </citation>
    <scope>NUCLEOTIDE SEQUENCE [LARGE SCALE GENOMIC DNA]</scope>
    <source>
        <strain evidence="3 4">SST1</strain>
    </source>
</reference>
<name>A0A365P9D3_9ACTN</name>
<keyword evidence="2" id="KW-0732">Signal</keyword>
<evidence type="ECO:0000313" key="3">
    <source>
        <dbReference type="EMBL" id="RBA35337.1"/>
    </source>
</evidence>
<proteinExistence type="predicted"/>
<evidence type="ECO:0000313" key="4">
    <source>
        <dbReference type="Proteomes" id="UP000252187"/>
    </source>
</evidence>
<gene>
    <name evidence="3" type="ORF">DQ226_10380</name>
</gene>